<evidence type="ECO:0000313" key="1">
    <source>
        <dbReference type="EMBL" id="KAI8533425.1"/>
    </source>
</evidence>
<sequence>MVSTSSLAPRESVSNVQNSDKDTSNPGTMHAKCCHSKGKKVHHFRLIFNGGRNLTLSSSEIKKNGMQAASSQRVPRVANGCVSNLVTSFLEDLPGSEKLIGGAQTM</sequence>
<dbReference type="Proteomes" id="UP001062846">
    <property type="component" value="Chromosome 10"/>
</dbReference>
<evidence type="ECO:0000313" key="2">
    <source>
        <dbReference type="Proteomes" id="UP001062846"/>
    </source>
</evidence>
<comment type="caution">
    <text evidence="1">The sequence shown here is derived from an EMBL/GenBank/DDBJ whole genome shotgun (WGS) entry which is preliminary data.</text>
</comment>
<name>A0ACC0LXH5_RHOML</name>
<organism evidence="1 2">
    <name type="scientific">Rhododendron molle</name>
    <name type="common">Chinese azalea</name>
    <name type="synonym">Azalea mollis</name>
    <dbReference type="NCBI Taxonomy" id="49168"/>
    <lineage>
        <taxon>Eukaryota</taxon>
        <taxon>Viridiplantae</taxon>
        <taxon>Streptophyta</taxon>
        <taxon>Embryophyta</taxon>
        <taxon>Tracheophyta</taxon>
        <taxon>Spermatophyta</taxon>
        <taxon>Magnoliopsida</taxon>
        <taxon>eudicotyledons</taxon>
        <taxon>Gunneridae</taxon>
        <taxon>Pentapetalae</taxon>
        <taxon>asterids</taxon>
        <taxon>Ericales</taxon>
        <taxon>Ericaceae</taxon>
        <taxon>Ericoideae</taxon>
        <taxon>Rhodoreae</taxon>
        <taxon>Rhododendron</taxon>
    </lineage>
</organism>
<accession>A0ACC0LXH5</accession>
<protein>
    <submittedName>
        <fullName evidence="1">Uncharacterized protein</fullName>
    </submittedName>
</protein>
<proteinExistence type="predicted"/>
<gene>
    <name evidence="1" type="ORF">RHMOL_Rhmol10G0008900</name>
</gene>
<dbReference type="EMBL" id="CM046397">
    <property type="protein sequence ID" value="KAI8533425.1"/>
    <property type="molecule type" value="Genomic_DNA"/>
</dbReference>
<reference evidence="1" key="1">
    <citation type="submission" date="2022-02" db="EMBL/GenBank/DDBJ databases">
        <title>Plant Genome Project.</title>
        <authorList>
            <person name="Zhang R.-G."/>
        </authorList>
    </citation>
    <scope>NUCLEOTIDE SEQUENCE</scope>
    <source>
        <strain evidence="1">AT1</strain>
    </source>
</reference>
<keyword evidence="2" id="KW-1185">Reference proteome</keyword>